<reference evidence="2 3" key="1">
    <citation type="journal article" date="2021" name="bioRxiv">
        <title>Unraveling nitrogen, sulfur and carbon metabolic pathways and microbial community transcriptional responses to substrate deprivation and toxicity stresses in a bioreactor mimicking anoxic brackish coastal sediment conditions.</title>
        <authorList>
            <person name="Martins P.D."/>
            <person name="Echeveste M.J."/>
            <person name="Arshad A."/>
            <person name="Kurth J."/>
            <person name="Ouboter H."/>
            <person name="Jetten M.S.M."/>
            <person name="Welte C.U."/>
        </authorList>
    </citation>
    <scope>NUCLEOTIDE SEQUENCE [LARGE SCALE GENOMIC DNA]</scope>
    <source>
        <strain evidence="2">MAG_38</strain>
    </source>
</reference>
<protein>
    <submittedName>
        <fullName evidence="2">Uncharacterized protein</fullName>
    </submittedName>
</protein>
<name>A0AAJ1AI80_9BACT</name>
<accession>A0AAJ1AI80</accession>
<gene>
    <name evidence="2" type="ORF">K8G79_08985</name>
</gene>
<proteinExistence type="predicted"/>
<dbReference type="EMBL" id="JAIOIU010000108">
    <property type="protein sequence ID" value="MBZ0160254.1"/>
    <property type="molecule type" value="Genomic_DNA"/>
</dbReference>
<evidence type="ECO:0000313" key="2">
    <source>
        <dbReference type="EMBL" id="MBZ0160254.1"/>
    </source>
</evidence>
<comment type="caution">
    <text evidence="2">The sequence shown here is derived from an EMBL/GenBank/DDBJ whole genome shotgun (WGS) entry which is preliminary data.</text>
</comment>
<feature type="region of interest" description="Disordered" evidence="1">
    <location>
        <begin position="132"/>
        <end position="151"/>
    </location>
</feature>
<evidence type="ECO:0000256" key="1">
    <source>
        <dbReference type="SAM" id="MobiDB-lite"/>
    </source>
</evidence>
<sequence>MAVFDRRNSRQGHALMQELAVVRRMLGRLETKLQESDADHFPKEDDRALRLALQRIGDERLTQVALDYAVCVRGLTGPMVSRAWRQELAEEAEEAHRLFLDRLQRLERLTGSPVGRLWLRLQTRLSRVFRKFPHSQRLPSPGENGNREQLR</sequence>
<organism evidence="2 3">
    <name type="scientific">Candidatus Methylomirabilis tolerans</name>
    <dbReference type="NCBI Taxonomy" id="3123416"/>
    <lineage>
        <taxon>Bacteria</taxon>
        <taxon>Candidatus Methylomirabilota</taxon>
        <taxon>Candidatus Methylomirabilia</taxon>
        <taxon>Candidatus Methylomirabilales</taxon>
        <taxon>Candidatus Methylomirabilaceae</taxon>
        <taxon>Candidatus Methylomirabilis</taxon>
    </lineage>
</organism>
<dbReference type="AlphaFoldDB" id="A0AAJ1AI80"/>
<evidence type="ECO:0000313" key="3">
    <source>
        <dbReference type="Proteomes" id="UP001197609"/>
    </source>
</evidence>
<dbReference type="Proteomes" id="UP001197609">
    <property type="component" value="Unassembled WGS sequence"/>
</dbReference>